<gene>
    <name evidence="1" type="ORF">DY78_GL003007</name>
</gene>
<accession>A0A0R2NV19</accession>
<dbReference type="AlphaFoldDB" id="A0A0R2NV19"/>
<evidence type="ECO:0000313" key="2">
    <source>
        <dbReference type="Proteomes" id="UP000050920"/>
    </source>
</evidence>
<name>A0A0R2NV19_9LACO</name>
<sequence length="58" mass="6635">MWLNIFDGGCSHQKLAINNQNLQRCRWRKLGQTGTSIIADVQLNEFLTKNGRGSHHLN</sequence>
<organism evidence="1 2">
    <name type="scientific">Lactiplantibacillus fabifermentans DSM 21115</name>
    <dbReference type="NCBI Taxonomy" id="1413187"/>
    <lineage>
        <taxon>Bacteria</taxon>
        <taxon>Bacillati</taxon>
        <taxon>Bacillota</taxon>
        <taxon>Bacilli</taxon>
        <taxon>Lactobacillales</taxon>
        <taxon>Lactobacillaceae</taxon>
        <taxon>Lactiplantibacillus</taxon>
    </lineage>
</organism>
<comment type="caution">
    <text evidence="1">The sequence shown here is derived from an EMBL/GenBank/DDBJ whole genome shotgun (WGS) entry which is preliminary data.</text>
</comment>
<reference evidence="1 2" key="1">
    <citation type="journal article" date="2015" name="Genome Announc.">
        <title>Expanding the biotechnology potential of lactobacilli through comparative genomics of 213 strains and associated genera.</title>
        <authorList>
            <person name="Sun Z."/>
            <person name="Harris H.M."/>
            <person name="McCann A."/>
            <person name="Guo C."/>
            <person name="Argimon S."/>
            <person name="Zhang W."/>
            <person name="Yang X."/>
            <person name="Jeffery I.B."/>
            <person name="Cooney J.C."/>
            <person name="Kagawa T.F."/>
            <person name="Liu W."/>
            <person name="Song Y."/>
            <person name="Salvetti E."/>
            <person name="Wrobel A."/>
            <person name="Rasinkangas P."/>
            <person name="Parkhill J."/>
            <person name="Rea M.C."/>
            <person name="O'Sullivan O."/>
            <person name="Ritari J."/>
            <person name="Douillard F.P."/>
            <person name="Paul Ross R."/>
            <person name="Yang R."/>
            <person name="Briner A.E."/>
            <person name="Felis G.E."/>
            <person name="de Vos W.M."/>
            <person name="Barrangou R."/>
            <person name="Klaenhammer T.R."/>
            <person name="Caufield P.W."/>
            <person name="Cui Y."/>
            <person name="Zhang H."/>
            <person name="O'Toole P.W."/>
        </authorList>
    </citation>
    <scope>NUCLEOTIDE SEQUENCE [LARGE SCALE GENOMIC DNA]</scope>
    <source>
        <strain evidence="1 2">DSM 21115</strain>
    </source>
</reference>
<dbReference type="Proteomes" id="UP000050920">
    <property type="component" value="Unassembled WGS sequence"/>
</dbReference>
<protein>
    <submittedName>
        <fullName evidence="1">Uncharacterized protein</fullName>
    </submittedName>
</protein>
<dbReference type="EMBL" id="AYGX02000070">
    <property type="protein sequence ID" value="KRO27757.1"/>
    <property type="molecule type" value="Genomic_DNA"/>
</dbReference>
<evidence type="ECO:0000313" key="1">
    <source>
        <dbReference type="EMBL" id="KRO27757.1"/>
    </source>
</evidence>
<proteinExistence type="predicted"/>
<keyword evidence="2" id="KW-1185">Reference proteome</keyword>